<accession>A0A239GQ15</accession>
<dbReference type="SUPFAM" id="SSF82153">
    <property type="entry name" value="FAS1 domain"/>
    <property type="match status" value="2"/>
</dbReference>
<dbReference type="PROSITE" id="PS50213">
    <property type="entry name" value="FAS1"/>
    <property type="match status" value="2"/>
</dbReference>
<keyword evidence="1" id="KW-0732">Signal</keyword>
<evidence type="ECO:0000256" key="1">
    <source>
        <dbReference type="SAM" id="SignalP"/>
    </source>
</evidence>
<dbReference type="Proteomes" id="UP000198284">
    <property type="component" value="Unassembled WGS sequence"/>
</dbReference>
<sequence length="320" mass="32240">MRFIQTLCILALSLLLAACGGDDDASPATSSVAASTTIDKVAQSNGFNALLAAAVKAELSTTLADPSQRLTVFAPTDAAFTQLASRLGFDSATAMVQALPATTLKNILSYHVLQGGKQAADLSAPASSSQPTLYSFGGQPATLAVAASGSSLRLTDAVQTSATVTTPNVAASNGVIHVIDKVLVPPGVLNAVQMARANPELSSLVAALTAANLQNTLSGAGPFTVFAPTNAAFAQAPAGLSTQQLTTVLTYHVLGSQVLAAQIPFGTPVQTLSGQSIAIASGTPPTIVDTTATPARITATDIRASNGVIHLIDKVLIPAL</sequence>
<evidence type="ECO:0000259" key="2">
    <source>
        <dbReference type="PROSITE" id="PS50213"/>
    </source>
</evidence>
<dbReference type="InterPro" id="IPR036378">
    <property type="entry name" value="FAS1_dom_sf"/>
</dbReference>
<dbReference type="PANTHER" id="PTHR10900:SF77">
    <property type="entry name" value="FI19380P1"/>
    <property type="match status" value="1"/>
</dbReference>
<organism evidence="3 4">
    <name type="scientific">Noviherbaspirillum humi</name>
    <dbReference type="NCBI Taxonomy" id="1688639"/>
    <lineage>
        <taxon>Bacteria</taxon>
        <taxon>Pseudomonadati</taxon>
        <taxon>Pseudomonadota</taxon>
        <taxon>Betaproteobacteria</taxon>
        <taxon>Burkholderiales</taxon>
        <taxon>Oxalobacteraceae</taxon>
        <taxon>Noviherbaspirillum</taxon>
    </lineage>
</organism>
<dbReference type="InterPro" id="IPR000782">
    <property type="entry name" value="FAS1_domain"/>
</dbReference>
<name>A0A239GQ15_9BURK</name>
<dbReference type="SMART" id="SM00554">
    <property type="entry name" value="FAS1"/>
    <property type="match status" value="2"/>
</dbReference>
<feature type="signal peptide" evidence="1">
    <location>
        <begin position="1"/>
        <end position="20"/>
    </location>
</feature>
<evidence type="ECO:0000313" key="4">
    <source>
        <dbReference type="Proteomes" id="UP000198284"/>
    </source>
</evidence>
<dbReference type="EMBL" id="FZOT01000005">
    <property type="protein sequence ID" value="SNS71061.1"/>
    <property type="molecule type" value="Genomic_DNA"/>
</dbReference>
<dbReference type="InterPro" id="IPR050904">
    <property type="entry name" value="Adhesion/Biosynth-related"/>
</dbReference>
<proteinExistence type="predicted"/>
<reference evidence="3 4" key="1">
    <citation type="submission" date="2017-06" db="EMBL/GenBank/DDBJ databases">
        <authorList>
            <person name="Kim H.J."/>
            <person name="Triplett B.A."/>
        </authorList>
    </citation>
    <scope>NUCLEOTIDE SEQUENCE [LARGE SCALE GENOMIC DNA]</scope>
    <source>
        <strain evidence="3 4">U15</strain>
    </source>
</reference>
<dbReference type="FunFam" id="2.30.180.10:FF:000032">
    <property type="entry name" value="Fasciclin domain-containing protein, putative"/>
    <property type="match status" value="1"/>
</dbReference>
<dbReference type="Pfam" id="PF02469">
    <property type="entry name" value="Fasciclin"/>
    <property type="match status" value="2"/>
</dbReference>
<dbReference type="OrthoDB" id="9800666at2"/>
<dbReference type="GO" id="GO:0005615">
    <property type="term" value="C:extracellular space"/>
    <property type="evidence" value="ECO:0007669"/>
    <property type="project" value="TreeGrafter"/>
</dbReference>
<feature type="chain" id="PRO_5012421428" evidence="1">
    <location>
        <begin position="21"/>
        <end position="320"/>
    </location>
</feature>
<dbReference type="AlphaFoldDB" id="A0A239GQ15"/>
<protein>
    <submittedName>
        <fullName evidence="3">Uncaracterized surface protein containing fasciclin (FAS1) repeats</fullName>
    </submittedName>
</protein>
<evidence type="ECO:0000313" key="3">
    <source>
        <dbReference type="EMBL" id="SNS71061.1"/>
    </source>
</evidence>
<feature type="domain" description="FAS1" evidence="2">
    <location>
        <begin position="188"/>
        <end position="316"/>
    </location>
</feature>
<keyword evidence="4" id="KW-1185">Reference proteome</keyword>
<dbReference type="Gene3D" id="2.30.180.10">
    <property type="entry name" value="FAS1 domain"/>
    <property type="match status" value="2"/>
</dbReference>
<feature type="domain" description="FAS1" evidence="2">
    <location>
        <begin position="34"/>
        <end position="183"/>
    </location>
</feature>
<gene>
    <name evidence="3" type="ORF">SAMN06265795_105133</name>
</gene>
<dbReference type="PANTHER" id="PTHR10900">
    <property type="entry name" value="PERIOSTIN-RELATED"/>
    <property type="match status" value="1"/>
</dbReference>
<dbReference type="RefSeq" id="WP_089399283.1">
    <property type="nucleotide sequence ID" value="NZ_FZOT01000005.1"/>
</dbReference>
<dbReference type="PROSITE" id="PS51257">
    <property type="entry name" value="PROKAR_LIPOPROTEIN"/>
    <property type="match status" value="1"/>
</dbReference>